<dbReference type="PANTHER" id="PTHR42953">
    <property type="entry name" value="HIGH-AFFINITY ZINC UPTAKE SYSTEM PROTEIN ZNUA-RELATED"/>
    <property type="match status" value="1"/>
</dbReference>
<protein>
    <submittedName>
        <fullName evidence="6">ABC transporter, substrate-binding protein</fullName>
    </submittedName>
</protein>
<dbReference type="InterPro" id="IPR006127">
    <property type="entry name" value="ZnuA-like"/>
</dbReference>
<evidence type="ECO:0000256" key="1">
    <source>
        <dbReference type="ARBA" id="ARBA00004196"/>
    </source>
</evidence>
<keyword evidence="7" id="KW-1185">Reference proteome</keyword>
<evidence type="ECO:0000256" key="2">
    <source>
        <dbReference type="ARBA" id="ARBA00022448"/>
    </source>
</evidence>
<name>A0ABP2IKP0_CORAM</name>
<dbReference type="InterPro" id="IPR050492">
    <property type="entry name" value="Bact_metal-bind_prot9"/>
</dbReference>
<comment type="subcellular location">
    <subcellularLocation>
        <location evidence="1">Cell envelope</location>
    </subcellularLocation>
</comment>
<evidence type="ECO:0000313" key="7">
    <source>
        <dbReference type="Proteomes" id="UP000006015"/>
    </source>
</evidence>
<evidence type="ECO:0000256" key="5">
    <source>
        <dbReference type="RuleBase" id="RU003512"/>
    </source>
</evidence>
<evidence type="ECO:0000256" key="3">
    <source>
        <dbReference type="ARBA" id="ARBA00022723"/>
    </source>
</evidence>
<keyword evidence="3" id="KW-0479">Metal-binding</keyword>
<organism evidence="6 7">
    <name type="scientific">Corynebacterium ammoniagenes DSM 20306</name>
    <dbReference type="NCBI Taxonomy" id="649754"/>
    <lineage>
        <taxon>Bacteria</taxon>
        <taxon>Bacillati</taxon>
        <taxon>Actinomycetota</taxon>
        <taxon>Actinomycetes</taxon>
        <taxon>Mycobacteriales</taxon>
        <taxon>Corynebacteriaceae</taxon>
        <taxon>Corynebacterium</taxon>
    </lineage>
</organism>
<comment type="similarity">
    <text evidence="5">Belongs to the bacterial solute-binding protein 9 family.</text>
</comment>
<dbReference type="SUPFAM" id="SSF53807">
    <property type="entry name" value="Helical backbone' metal receptor"/>
    <property type="match status" value="1"/>
</dbReference>
<dbReference type="InterPro" id="IPR006129">
    <property type="entry name" value="AdhesinB"/>
</dbReference>
<keyword evidence="4" id="KW-0732">Signal</keyword>
<dbReference type="EMBL" id="ADNS01000006">
    <property type="protein sequence ID" value="EFG81789.1"/>
    <property type="molecule type" value="Genomic_DNA"/>
</dbReference>
<proteinExistence type="inferred from homology"/>
<dbReference type="Proteomes" id="UP000006015">
    <property type="component" value="Unassembled WGS sequence"/>
</dbReference>
<sequence>MLSIVQPIELKHSRMEMKRILLGLSAIGTACALTACSATTAQNATGADGSEPLTIYATTGYLADAALNLAPDADVITMVGPGGDPHTYQPSTKDIEQMQAADLVLWNGLHLEAQMIEQLESLGERQLAVGEQLDPSKLLSWDEVGDGGEQLYDPHIWNSPELWTEVVSHIGDKLAEVDAANADSYHAHAKAYSEEIDAAAQAAEAMLADVSSRTLITGHDAFNYFGDTFDFEVHATDFVSTDAEKSPQEISELADLIAQKEIPVIFQDNQANPQAITALREAVESRGWAVEVSDEELFADTLGATEPTDTYLGAFAHNAQAVAEGLSK</sequence>
<evidence type="ECO:0000313" key="6">
    <source>
        <dbReference type="EMBL" id="EFG81789.1"/>
    </source>
</evidence>
<dbReference type="PANTHER" id="PTHR42953:SF1">
    <property type="entry name" value="METAL-BINDING PROTEIN HI_0362-RELATED"/>
    <property type="match status" value="1"/>
</dbReference>
<gene>
    <name evidence="6" type="ORF">HMPREF0281_00911</name>
</gene>
<dbReference type="Pfam" id="PF01297">
    <property type="entry name" value="ZnuA"/>
    <property type="match status" value="1"/>
</dbReference>
<evidence type="ECO:0000256" key="4">
    <source>
        <dbReference type="ARBA" id="ARBA00022729"/>
    </source>
</evidence>
<reference evidence="6 7" key="1">
    <citation type="submission" date="2010-04" db="EMBL/GenBank/DDBJ databases">
        <authorList>
            <person name="Weinstock G."/>
            <person name="Sodergren E."/>
            <person name="Clifton S."/>
            <person name="Fulton L."/>
            <person name="Fulton B."/>
            <person name="Courtney L."/>
            <person name="Fronick C."/>
            <person name="Harrison M."/>
            <person name="Strong C."/>
            <person name="Farmer C."/>
            <person name="Delahaunty K."/>
            <person name="Markovic C."/>
            <person name="Hall O."/>
            <person name="Minx P."/>
            <person name="Tomlinson C."/>
            <person name="Mitreva M."/>
            <person name="Hou S."/>
            <person name="Wollam A."/>
            <person name="Pepin K.H."/>
            <person name="Johnson M."/>
            <person name="Bhonagiri V."/>
            <person name="Zhang X."/>
            <person name="Suruliraj S."/>
            <person name="Warren W."/>
            <person name="Chinwalla A."/>
            <person name="Mardis E.R."/>
            <person name="Wilson R.K."/>
        </authorList>
    </citation>
    <scope>NUCLEOTIDE SEQUENCE [LARGE SCALE GENOMIC DNA]</scope>
    <source>
        <strain evidence="6 7">DSM 20306</strain>
    </source>
</reference>
<dbReference type="Gene3D" id="3.40.50.1980">
    <property type="entry name" value="Nitrogenase molybdenum iron protein domain"/>
    <property type="match status" value="2"/>
</dbReference>
<comment type="caution">
    <text evidence="6">The sequence shown here is derived from an EMBL/GenBank/DDBJ whole genome shotgun (WGS) entry which is preliminary data.</text>
</comment>
<accession>A0ABP2IKP0</accession>
<dbReference type="PRINTS" id="PR00691">
    <property type="entry name" value="ADHESINB"/>
</dbReference>
<dbReference type="PRINTS" id="PR00690">
    <property type="entry name" value="ADHESNFAMILY"/>
</dbReference>
<keyword evidence="2 5" id="KW-0813">Transport</keyword>
<dbReference type="InterPro" id="IPR006128">
    <property type="entry name" value="Lipoprotein_PsaA-like"/>
</dbReference>